<dbReference type="SMART" id="SM00448">
    <property type="entry name" value="REC"/>
    <property type="match status" value="1"/>
</dbReference>
<name>A0A975BEN4_9BACT</name>
<dbReference type="PROSITE" id="PS50110">
    <property type="entry name" value="RESPONSE_REGULATORY"/>
    <property type="match status" value="1"/>
</dbReference>
<dbReference type="RefSeq" id="WP_207689706.1">
    <property type="nucleotide sequence ID" value="NZ_CP061799.1"/>
</dbReference>
<dbReference type="Pfam" id="PF00072">
    <property type="entry name" value="Response_reg"/>
    <property type="match status" value="1"/>
</dbReference>
<evidence type="ECO:0000259" key="2">
    <source>
        <dbReference type="PROSITE" id="PS50110"/>
    </source>
</evidence>
<dbReference type="Proteomes" id="UP000663720">
    <property type="component" value="Chromosome"/>
</dbReference>
<evidence type="ECO:0000256" key="1">
    <source>
        <dbReference type="PROSITE-ProRule" id="PRU00169"/>
    </source>
</evidence>
<dbReference type="PANTHER" id="PTHR36304">
    <property type="entry name" value="DOMAIN GTPASE-ACTIVATING PROTEIN, PUTATIVE-RELATED-RELATED"/>
    <property type="match status" value="1"/>
</dbReference>
<organism evidence="3 4">
    <name type="scientific">Desulfonema limicola</name>
    <dbReference type="NCBI Taxonomy" id="45656"/>
    <lineage>
        <taxon>Bacteria</taxon>
        <taxon>Pseudomonadati</taxon>
        <taxon>Thermodesulfobacteriota</taxon>
        <taxon>Desulfobacteria</taxon>
        <taxon>Desulfobacterales</taxon>
        <taxon>Desulfococcaceae</taxon>
        <taxon>Desulfonema</taxon>
    </lineage>
</organism>
<dbReference type="GO" id="GO:0000160">
    <property type="term" value="P:phosphorelay signal transduction system"/>
    <property type="evidence" value="ECO:0007669"/>
    <property type="project" value="InterPro"/>
</dbReference>
<proteinExistence type="predicted"/>
<dbReference type="InterPro" id="IPR011006">
    <property type="entry name" value="CheY-like_superfamily"/>
</dbReference>
<sequence>MKKILIVDQDVDTISMLSDSLIPYDIFRIISAENARQAAELLEQSRFDLVITELYLPEINGLKLLLYLKKKFPKTRAIAMLKSHKPEIISRLNKMAVQYYFIKPLDTARMLDAIFDELNIVPAGKIHGISLASLLQLVDIEKKTCTLTITCSGKTGLVHCIDGEVIAAETGSLTGKKALYHIMFWKKTIIEIEEECRKTHRDIKIPLMYLLMESHKIEDENKDNNQQKTVKDLPGESDDYDLKNIRSILDNSSEIYEYGIFDSHGNIEYIKNESSLLSTLNPVIYINIADDLGNILDNHLNQIIIHTRNRVKYSLFTYHSRFIIAEMIPGCKSMDFINKFKLQAEENYG</sequence>
<comment type="caution">
    <text evidence="1">Lacks conserved residue(s) required for the propagation of feature annotation.</text>
</comment>
<dbReference type="SUPFAM" id="SSF52172">
    <property type="entry name" value="CheY-like"/>
    <property type="match status" value="1"/>
</dbReference>
<protein>
    <submittedName>
        <fullName evidence="3">Signal transduction response regulator, receiver domain, DUF4388</fullName>
    </submittedName>
</protein>
<dbReference type="PANTHER" id="PTHR36304:SF4">
    <property type="entry name" value="DUF4388 DOMAIN-CONTAINING PROTEIN"/>
    <property type="match status" value="1"/>
</dbReference>
<dbReference type="KEGG" id="dli:dnl_63530"/>
<dbReference type="CDD" id="cd00156">
    <property type="entry name" value="REC"/>
    <property type="match status" value="1"/>
</dbReference>
<evidence type="ECO:0000313" key="3">
    <source>
        <dbReference type="EMBL" id="QTA83928.1"/>
    </source>
</evidence>
<evidence type="ECO:0000313" key="4">
    <source>
        <dbReference type="Proteomes" id="UP000663720"/>
    </source>
</evidence>
<dbReference type="EMBL" id="CP061799">
    <property type="protein sequence ID" value="QTA83928.1"/>
    <property type="molecule type" value="Genomic_DNA"/>
</dbReference>
<dbReference type="InterPro" id="IPR001789">
    <property type="entry name" value="Sig_transdc_resp-reg_receiver"/>
</dbReference>
<reference evidence="3" key="1">
    <citation type="journal article" date="2021" name="Microb. Physiol.">
        <title>Proteogenomic Insights into the Physiology of Marine, Sulfate-Reducing, Filamentous Desulfonema limicola and Desulfonema magnum.</title>
        <authorList>
            <person name="Schnaars V."/>
            <person name="Wohlbrand L."/>
            <person name="Scheve S."/>
            <person name="Hinrichs C."/>
            <person name="Reinhardt R."/>
            <person name="Rabus R."/>
        </authorList>
    </citation>
    <scope>NUCLEOTIDE SEQUENCE</scope>
    <source>
        <strain evidence="3">5ac10</strain>
    </source>
</reference>
<dbReference type="Gene3D" id="3.40.50.2300">
    <property type="match status" value="1"/>
</dbReference>
<dbReference type="InterPro" id="IPR025497">
    <property type="entry name" value="PatA-like_N"/>
</dbReference>
<dbReference type="Pfam" id="PF14332">
    <property type="entry name" value="DUF4388"/>
    <property type="match status" value="1"/>
</dbReference>
<keyword evidence="4" id="KW-1185">Reference proteome</keyword>
<feature type="domain" description="Response regulatory" evidence="2">
    <location>
        <begin position="3"/>
        <end position="118"/>
    </location>
</feature>
<accession>A0A975BEN4</accession>
<dbReference type="AlphaFoldDB" id="A0A975BEN4"/>
<gene>
    <name evidence="3" type="ORF">dnl_63530</name>
</gene>